<dbReference type="InterPro" id="IPR013087">
    <property type="entry name" value="Znf_C2H2_type"/>
</dbReference>
<dbReference type="PANTHER" id="PTHR46340:SF1">
    <property type="entry name" value="UBX DOMAIN-CONTAINING PROTEIN 1"/>
    <property type="match status" value="1"/>
</dbReference>
<feature type="domain" description="UBX" evidence="6">
    <location>
        <begin position="268"/>
        <end position="346"/>
    </location>
</feature>
<dbReference type="GO" id="GO:0005634">
    <property type="term" value="C:nucleus"/>
    <property type="evidence" value="ECO:0007669"/>
    <property type="project" value="TreeGrafter"/>
</dbReference>
<evidence type="ECO:0000313" key="7">
    <source>
        <dbReference type="EMBL" id="TGZ56569.1"/>
    </source>
</evidence>
<dbReference type="GO" id="GO:1903094">
    <property type="term" value="P:negative regulation of protein K48-linked deubiquitination"/>
    <property type="evidence" value="ECO:0007669"/>
    <property type="project" value="TreeGrafter"/>
</dbReference>
<dbReference type="InterPro" id="IPR009060">
    <property type="entry name" value="UBA-like_sf"/>
</dbReference>
<dbReference type="Pfam" id="PF22562">
    <property type="entry name" value="UBA_7"/>
    <property type="match status" value="1"/>
</dbReference>
<dbReference type="Pfam" id="PF00789">
    <property type="entry name" value="UBX"/>
    <property type="match status" value="1"/>
</dbReference>
<evidence type="ECO:0000313" key="8">
    <source>
        <dbReference type="Proteomes" id="UP000310200"/>
    </source>
</evidence>
<dbReference type="PROSITE" id="PS00028">
    <property type="entry name" value="ZINC_FINGER_C2H2_1"/>
    <property type="match status" value="1"/>
</dbReference>
<dbReference type="Gene3D" id="1.10.8.10">
    <property type="entry name" value="DNA helicase RuvA subunit, C-terminal domain"/>
    <property type="match status" value="1"/>
</dbReference>
<reference evidence="7 8" key="1">
    <citation type="journal article" date="2019" name="Philos. Trans. R. Soc. Lond., B, Biol. Sci.">
        <title>Ant behaviour and brain gene expression of defending hosts depend on the ecological success of the intruding social parasite.</title>
        <authorList>
            <person name="Kaur R."/>
            <person name="Stoldt M."/>
            <person name="Jongepier E."/>
            <person name="Feldmeyer B."/>
            <person name="Menzel F."/>
            <person name="Bornberg-Bauer E."/>
            <person name="Foitzik S."/>
        </authorList>
    </citation>
    <scope>NUCLEOTIDE SEQUENCE [LARGE SCALE GENOMIC DNA]</scope>
    <source>
        <tissue evidence="7">Whole body</tissue>
    </source>
</reference>
<feature type="region of interest" description="Disordered" evidence="4">
    <location>
        <begin position="128"/>
        <end position="195"/>
    </location>
</feature>
<dbReference type="PROSITE" id="PS50030">
    <property type="entry name" value="UBA"/>
    <property type="match status" value="1"/>
</dbReference>
<evidence type="ECO:0000259" key="5">
    <source>
        <dbReference type="PROSITE" id="PS50030"/>
    </source>
</evidence>
<dbReference type="SUPFAM" id="SSF54236">
    <property type="entry name" value="Ubiquitin-like"/>
    <property type="match status" value="1"/>
</dbReference>
<keyword evidence="8" id="KW-1185">Reference proteome</keyword>
<dbReference type="SMART" id="SM00166">
    <property type="entry name" value="UBX"/>
    <property type="match status" value="1"/>
</dbReference>
<dbReference type="AlphaFoldDB" id="A0A4S2L7K4"/>
<keyword evidence="3" id="KW-0175">Coiled coil</keyword>
<dbReference type="Proteomes" id="UP000310200">
    <property type="component" value="Unassembled WGS sequence"/>
</dbReference>
<dbReference type="SUPFAM" id="SSF46934">
    <property type="entry name" value="UBA-like"/>
    <property type="match status" value="1"/>
</dbReference>
<dbReference type="GO" id="GO:0005737">
    <property type="term" value="C:cytoplasm"/>
    <property type="evidence" value="ECO:0007669"/>
    <property type="project" value="UniProtKB-SubCell"/>
</dbReference>
<dbReference type="STRING" id="300112.A0A4S2L7K4"/>
<organism evidence="7 8">
    <name type="scientific">Temnothorax longispinosus</name>
    <dbReference type="NCBI Taxonomy" id="300112"/>
    <lineage>
        <taxon>Eukaryota</taxon>
        <taxon>Metazoa</taxon>
        <taxon>Ecdysozoa</taxon>
        <taxon>Arthropoda</taxon>
        <taxon>Hexapoda</taxon>
        <taxon>Insecta</taxon>
        <taxon>Pterygota</taxon>
        <taxon>Neoptera</taxon>
        <taxon>Endopterygota</taxon>
        <taxon>Hymenoptera</taxon>
        <taxon>Apocrita</taxon>
        <taxon>Aculeata</taxon>
        <taxon>Formicoidea</taxon>
        <taxon>Formicidae</taxon>
        <taxon>Myrmicinae</taxon>
        <taxon>Temnothorax</taxon>
    </lineage>
</organism>
<dbReference type="PANTHER" id="PTHR46340">
    <property type="entry name" value="UBX DOMAIN-CONTAINING PROTEIN 1"/>
    <property type="match status" value="1"/>
</dbReference>
<evidence type="ECO:0000259" key="6">
    <source>
        <dbReference type="PROSITE" id="PS50033"/>
    </source>
</evidence>
<sequence length="351" mass="39234">MSSGVIDILVDMGFSMSKAEKALEITGNKGVEPAMEWYANVAATTPVRVVTLSIFHFRLLAHSDEAESTPEPVVGESAPALAADAPIQDNVAGASSQSVSTTETAKSMKCDVCGKLFKSNLEVEYHATKSGHDRFSESTEEKKPLSEEEKREQLKMLEEKLRQKRKEREEQEKKNAFEREKNRIRSGKEMSEARKKLEELEMQKLLEQRKREKAEEKEARQRVRAQIEADKAARRAKAAAESSAQSVINTTSTPLPAISSSASAHHRKDYTETRLQLRLTNGQTLTQSFGSKEQLSAVRLFIEMNRTDGNGPFQLMTTFPKKVFTDEDYDTPLDVLGLVPSAVVIVQKKVE</sequence>
<dbReference type="GO" id="GO:0031397">
    <property type="term" value="P:negative regulation of protein ubiquitination"/>
    <property type="evidence" value="ECO:0007669"/>
    <property type="project" value="TreeGrafter"/>
</dbReference>
<protein>
    <submittedName>
        <fullName evidence="7">UBX domain-containing protein 1</fullName>
    </submittedName>
</protein>
<proteinExistence type="predicted"/>
<dbReference type="InterPro" id="IPR029071">
    <property type="entry name" value="Ubiquitin-like_domsf"/>
</dbReference>
<comment type="subcellular location">
    <subcellularLocation>
        <location evidence="1">Cytoplasm</location>
    </subcellularLocation>
</comment>
<gene>
    <name evidence="7" type="ORF">DBV15_06370</name>
</gene>
<feature type="domain" description="UBA" evidence="5">
    <location>
        <begin position="1"/>
        <end position="41"/>
    </location>
</feature>
<dbReference type="InterPro" id="IPR001012">
    <property type="entry name" value="UBX_dom"/>
</dbReference>
<evidence type="ECO:0000256" key="2">
    <source>
        <dbReference type="ARBA" id="ARBA00022490"/>
    </source>
</evidence>
<comment type="caution">
    <text evidence="7">The sequence shown here is derived from an EMBL/GenBank/DDBJ whole genome shotgun (WGS) entry which is preliminary data.</text>
</comment>
<dbReference type="CDD" id="cd01772">
    <property type="entry name" value="UBX_UBXN1"/>
    <property type="match status" value="1"/>
</dbReference>
<dbReference type="GO" id="GO:0032435">
    <property type="term" value="P:negative regulation of proteasomal ubiquitin-dependent protein catabolic process"/>
    <property type="evidence" value="ECO:0007669"/>
    <property type="project" value="TreeGrafter"/>
</dbReference>
<dbReference type="PROSITE" id="PS50033">
    <property type="entry name" value="UBX"/>
    <property type="match status" value="1"/>
</dbReference>
<evidence type="ECO:0000256" key="1">
    <source>
        <dbReference type="ARBA" id="ARBA00004496"/>
    </source>
</evidence>
<keyword evidence="2" id="KW-0963">Cytoplasm</keyword>
<accession>A0A4S2L7K4</accession>
<evidence type="ECO:0000256" key="3">
    <source>
        <dbReference type="ARBA" id="ARBA00023054"/>
    </source>
</evidence>
<dbReference type="GO" id="GO:0036435">
    <property type="term" value="F:K48-linked polyubiquitin modification-dependent protein binding"/>
    <property type="evidence" value="ECO:0007669"/>
    <property type="project" value="TreeGrafter"/>
</dbReference>
<dbReference type="InterPro" id="IPR015940">
    <property type="entry name" value="UBA"/>
</dbReference>
<evidence type="ECO:0000256" key="4">
    <source>
        <dbReference type="SAM" id="MobiDB-lite"/>
    </source>
</evidence>
<name>A0A4S2L7K4_9HYME</name>
<dbReference type="EMBL" id="QBLH01000326">
    <property type="protein sequence ID" value="TGZ56569.1"/>
    <property type="molecule type" value="Genomic_DNA"/>
</dbReference>
<dbReference type="Gene3D" id="3.10.20.90">
    <property type="entry name" value="Phosphatidylinositol 3-kinase Catalytic Subunit, Chain A, domain 1"/>
    <property type="match status" value="1"/>
</dbReference>